<comment type="caution">
    <text evidence="2">The sequence shown here is derived from an EMBL/GenBank/DDBJ whole genome shotgun (WGS) entry which is preliminary data.</text>
</comment>
<dbReference type="Proteomes" id="UP000192288">
    <property type="component" value="Unassembled WGS sequence"/>
</dbReference>
<dbReference type="EMBL" id="MPLS01000010">
    <property type="protein sequence ID" value="ORI97986.1"/>
    <property type="molecule type" value="Genomic_DNA"/>
</dbReference>
<reference evidence="2 3" key="1">
    <citation type="journal article" date="2017" name="Front. Microbiol.">
        <title>Genomic Characterization of Dairy Associated Leuconostoc Species and Diversity of Leuconostocs in Undefined Mixed Mesophilic Starter Cultures.</title>
        <authorList>
            <person name="Frantzen C.A."/>
            <person name="Kot W."/>
            <person name="Pedersen T.B."/>
            <person name="Ardo Y.M."/>
            <person name="Broadbent J.R."/>
            <person name="Neve H."/>
            <person name="Hansen L.H."/>
            <person name="Dal Bello F."/>
            <person name="Ostlie H.M."/>
            <person name="Kleppen H.P."/>
            <person name="Vogensen F.K."/>
            <person name="Holo H."/>
        </authorList>
    </citation>
    <scope>NUCLEOTIDE SEQUENCE [LARGE SCALE GENOMIC DNA]</scope>
    <source>
        <strain evidence="2 3">LMGCF08</strain>
    </source>
</reference>
<keyword evidence="1" id="KW-0472">Membrane</keyword>
<protein>
    <submittedName>
        <fullName evidence="2">Uncharacterized protein</fullName>
    </submittedName>
</protein>
<proteinExistence type="predicted"/>
<organism evidence="2 3">
    <name type="scientific">Leuconostoc pseudomesenteroides</name>
    <dbReference type="NCBI Taxonomy" id="33968"/>
    <lineage>
        <taxon>Bacteria</taxon>
        <taxon>Bacillati</taxon>
        <taxon>Bacillota</taxon>
        <taxon>Bacilli</taxon>
        <taxon>Lactobacillales</taxon>
        <taxon>Lactobacillaceae</taxon>
        <taxon>Leuconostoc</taxon>
    </lineage>
</organism>
<dbReference type="STRING" id="33968.BMS77_05445"/>
<accession>A0A1X0VEI6</accession>
<name>A0A1X0VEI6_LEUPS</name>
<feature type="transmembrane region" description="Helical" evidence="1">
    <location>
        <begin position="94"/>
        <end position="118"/>
    </location>
</feature>
<gene>
    <name evidence="2" type="ORF">BMR96_04020</name>
</gene>
<dbReference type="eggNOG" id="ENOG5032ZEG">
    <property type="taxonomic scope" value="Bacteria"/>
</dbReference>
<dbReference type="AlphaFoldDB" id="A0A1X0VEI6"/>
<evidence type="ECO:0000313" key="3">
    <source>
        <dbReference type="Proteomes" id="UP000192288"/>
    </source>
</evidence>
<evidence type="ECO:0000313" key="2">
    <source>
        <dbReference type="EMBL" id="ORI97986.1"/>
    </source>
</evidence>
<feature type="transmembrane region" description="Helical" evidence="1">
    <location>
        <begin position="53"/>
        <end position="74"/>
    </location>
</feature>
<keyword evidence="1" id="KW-0812">Transmembrane</keyword>
<keyword evidence="1" id="KW-1133">Transmembrane helix</keyword>
<evidence type="ECO:0000256" key="1">
    <source>
        <dbReference type="SAM" id="Phobius"/>
    </source>
</evidence>
<sequence length="191" mass="22430">MTDKHIQSNTKQFSQENIFIETDDKASKSQNVKNFVQDDFFDKGNWGLKFRQLGINFVFAIVLVLPVLILFNSLKNGKLWQSLYHWQYQDGFDLTKFLQASILIAIVVVLVCSLAFLVRNNYREQKIYPNQITYDDDKLQARKAVMDKLYTSRYGDKNFRESTKYYAVNEEQNIDDHLISDLFKESGVEIK</sequence>
<dbReference type="RefSeq" id="WP_004915281.1">
    <property type="nucleotide sequence ID" value="NZ_MPLS01000010.1"/>
</dbReference>